<proteinExistence type="predicted"/>
<organism evidence="1 2">
    <name type="scientific">Niabella pedocola</name>
    <dbReference type="NCBI Taxonomy" id="1752077"/>
    <lineage>
        <taxon>Bacteria</taxon>
        <taxon>Pseudomonadati</taxon>
        <taxon>Bacteroidota</taxon>
        <taxon>Chitinophagia</taxon>
        <taxon>Chitinophagales</taxon>
        <taxon>Chitinophagaceae</taxon>
        <taxon>Niabella</taxon>
    </lineage>
</organism>
<dbReference type="RefSeq" id="WP_231005059.1">
    <property type="nucleotide sequence ID" value="NZ_JAJNEC010000005.1"/>
</dbReference>
<comment type="caution">
    <text evidence="1">The sequence shown here is derived from an EMBL/GenBank/DDBJ whole genome shotgun (WGS) entry which is preliminary data.</text>
</comment>
<dbReference type="InterPro" id="IPR042257">
    <property type="entry name" value="DGOK_C"/>
</dbReference>
<dbReference type="Proteomes" id="UP001199816">
    <property type="component" value="Unassembled WGS sequence"/>
</dbReference>
<dbReference type="Gene3D" id="3.30.420.310">
    <property type="entry name" value="2-keto-3-deoxy-galactonokinase, C-terminal domain"/>
    <property type="match status" value="1"/>
</dbReference>
<protein>
    <submittedName>
        <fullName evidence="1">2-dehydro-3-deoxygalactonokinase</fullName>
    </submittedName>
</protein>
<sequence>MDLFLSCDWGTSTFRLRLVQIKDEAVQATIRLGHGIVQMAAEWQQTGDTISREVYYTRFLNQQIRAMEQQLGRSLEGVTVVLSGMASSSIGLTELPYKTLPFSIDGSDLVLQSLPNDHNPLLLISGACTGTDVMRGEETKIVGVGDILPAAAQELLLLLPGSHPKHIQIRNRMVTAFRTFMTGEVFGLLAAHSILAASVMPGEGLTNTVSREYFIRGVLTSQTHSLLHHLFGVRTNQLLKKTPPEPNYHYLSGLLIGEELKTLQAGQPVYLLGGPAHSPAYTLACEALGIKAILLPDADQALVSGQQRLLQRYRPL</sequence>
<evidence type="ECO:0000313" key="2">
    <source>
        <dbReference type="Proteomes" id="UP001199816"/>
    </source>
</evidence>
<dbReference type="Pfam" id="PF05035">
    <property type="entry name" value="DGOK"/>
    <property type="match status" value="1"/>
</dbReference>
<dbReference type="InterPro" id="IPR007729">
    <property type="entry name" value="DGOK"/>
</dbReference>
<name>A0ABS8PV66_9BACT</name>
<gene>
    <name evidence="1" type="ORF">LQ567_13580</name>
</gene>
<reference evidence="1 2" key="1">
    <citation type="submission" date="2021-11" db="EMBL/GenBank/DDBJ databases">
        <title>Genomic of Niabella pedocola.</title>
        <authorList>
            <person name="Wu T."/>
        </authorList>
    </citation>
    <scope>NUCLEOTIDE SEQUENCE [LARGE SCALE GENOMIC DNA]</scope>
    <source>
        <strain evidence="1 2">JCM 31011</strain>
    </source>
</reference>
<dbReference type="Gene3D" id="3.30.420.300">
    <property type="entry name" value="2-keto-3-deoxy-galactonokinase, substrate binding domain"/>
    <property type="match status" value="1"/>
</dbReference>
<dbReference type="EMBL" id="JAJNEC010000005">
    <property type="protein sequence ID" value="MCD2423801.1"/>
    <property type="molecule type" value="Genomic_DNA"/>
</dbReference>
<dbReference type="InterPro" id="IPR042258">
    <property type="entry name" value="DGOK_N"/>
</dbReference>
<keyword evidence="2" id="KW-1185">Reference proteome</keyword>
<evidence type="ECO:0000313" key="1">
    <source>
        <dbReference type="EMBL" id="MCD2423801.1"/>
    </source>
</evidence>
<accession>A0ABS8PV66</accession>